<dbReference type="InterPro" id="IPR036388">
    <property type="entry name" value="WH-like_DNA-bd_sf"/>
</dbReference>
<organism evidence="3 4">
    <name type="scientific">Yinghuangia soli</name>
    <dbReference type="NCBI Taxonomy" id="2908204"/>
    <lineage>
        <taxon>Bacteria</taxon>
        <taxon>Bacillati</taxon>
        <taxon>Actinomycetota</taxon>
        <taxon>Actinomycetes</taxon>
        <taxon>Kitasatosporales</taxon>
        <taxon>Streptomycetaceae</taxon>
        <taxon>Yinghuangia</taxon>
    </lineage>
</organism>
<keyword evidence="4" id="KW-1185">Reference proteome</keyword>
<dbReference type="Gene3D" id="1.10.10.10">
    <property type="entry name" value="Winged helix-like DNA-binding domain superfamily/Winged helix DNA-binding domain"/>
    <property type="match status" value="1"/>
</dbReference>
<accession>A0AA41U4S4</accession>
<protein>
    <submittedName>
        <fullName evidence="3">MarR family transcriptional regulator</fullName>
    </submittedName>
</protein>
<feature type="domain" description="HTH marR-type" evidence="2">
    <location>
        <begin position="88"/>
        <end position="229"/>
    </location>
</feature>
<dbReference type="GO" id="GO:0006950">
    <property type="term" value="P:response to stress"/>
    <property type="evidence" value="ECO:0007669"/>
    <property type="project" value="TreeGrafter"/>
</dbReference>
<dbReference type="RefSeq" id="WP_235058040.1">
    <property type="nucleotide sequence ID" value="NZ_JAKFHA010000046.1"/>
</dbReference>
<proteinExistence type="predicted"/>
<gene>
    <name evidence="3" type="ORF">LZ495_39450</name>
</gene>
<dbReference type="PRINTS" id="PR00598">
    <property type="entry name" value="HTHMARR"/>
</dbReference>
<dbReference type="InterPro" id="IPR036390">
    <property type="entry name" value="WH_DNA-bd_sf"/>
</dbReference>
<feature type="compositionally biased region" description="Polar residues" evidence="1">
    <location>
        <begin position="1"/>
        <end position="11"/>
    </location>
</feature>
<dbReference type="Pfam" id="PF01047">
    <property type="entry name" value="MarR"/>
    <property type="match status" value="1"/>
</dbReference>
<evidence type="ECO:0000256" key="1">
    <source>
        <dbReference type="SAM" id="MobiDB-lite"/>
    </source>
</evidence>
<evidence type="ECO:0000313" key="3">
    <source>
        <dbReference type="EMBL" id="MCF2533266.1"/>
    </source>
</evidence>
<comment type="caution">
    <text evidence="3">The sequence shown here is derived from an EMBL/GenBank/DDBJ whole genome shotgun (WGS) entry which is preliminary data.</text>
</comment>
<dbReference type="InterPro" id="IPR039422">
    <property type="entry name" value="MarR/SlyA-like"/>
</dbReference>
<dbReference type="SUPFAM" id="SSF46785">
    <property type="entry name" value="Winged helix' DNA-binding domain"/>
    <property type="match status" value="1"/>
</dbReference>
<dbReference type="Proteomes" id="UP001165378">
    <property type="component" value="Unassembled WGS sequence"/>
</dbReference>
<feature type="compositionally biased region" description="Low complexity" evidence="1">
    <location>
        <begin position="37"/>
        <end position="50"/>
    </location>
</feature>
<feature type="region of interest" description="Disordered" evidence="1">
    <location>
        <begin position="231"/>
        <end position="250"/>
    </location>
</feature>
<dbReference type="GO" id="GO:0003700">
    <property type="term" value="F:DNA-binding transcription factor activity"/>
    <property type="evidence" value="ECO:0007669"/>
    <property type="project" value="InterPro"/>
</dbReference>
<dbReference type="EMBL" id="JAKFHA010000046">
    <property type="protein sequence ID" value="MCF2533266.1"/>
    <property type="molecule type" value="Genomic_DNA"/>
</dbReference>
<dbReference type="InterPro" id="IPR000835">
    <property type="entry name" value="HTH_MarR-typ"/>
</dbReference>
<dbReference type="PANTHER" id="PTHR33164:SF104">
    <property type="entry name" value="TRANSCRIPTIONAL REGULATORY PROTEIN"/>
    <property type="match status" value="1"/>
</dbReference>
<evidence type="ECO:0000313" key="4">
    <source>
        <dbReference type="Proteomes" id="UP001165378"/>
    </source>
</evidence>
<dbReference type="AlphaFoldDB" id="A0AA41U4S4"/>
<feature type="region of interest" description="Disordered" evidence="1">
    <location>
        <begin position="1"/>
        <end position="71"/>
    </location>
</feature>
<dbReference type="PROSITE" id="PS50995">
    <property type="entry name" value="HTH_MARR_2"/>
    <property type="match status" value="1"/>
</dbReference>
<name>A0AA41U4S4_9ACTN</name>
<dbReference type="SMART" id="SM00347">
    <property type="entry name" value="HTH_MARR"/>
    <property type="match status" value="1"/>
</dbReference>
<sequence length="250" mass="26603">MAPRQQKSPQRVTPAGNAPARKGRTAPGPTGPGAGDGADASASDASDASGQASRVTGPATGPGADPAEDSVDRHIARWRGRAPFDERVEGIVTRMQFLVKHVAQAKRHSLAEVGLQDFEFETLHRLAARRPPGRAAGTGRATPSELAAELLVSPAGMTGRLDTLEEAGLIRRIRSTEDRRRVDVEMTDLGRTRWESAMHLMSAAETDLVAPLGPDDRDVLDALLKRMLAHAEQAKAGDPAAPRADRPRNA</sequence>
<dbReference type="PANTHER" id="PTHR33164">
    <property type="entry name" value="TRANSCRIPTIONAL REGULATOR, MARR FAMILY"/>
    <property type="match status" value="1"/>
</dbReference>
<evidence type="ECO:0000259" key="2">
    <source>
        <dbReference type="PROSITE" id="PS50995"/>
    </source>
</evidence>
<reference evidence="3" key="1">
    <citation type="submission" date="2022-01" db="EMBL/GenBank/DDBJ databases">
        <title>Genome-Based Taxonomic Classification of the Phylum Actinobacteria.</title>
        <authorList>
            <person name="Gao Y."/>
        </authorList>
    </citation>
    <scope>NUCLEOTIDE SEQUENCE</scope>
    <source>
        <strain evidence="3">KLBMP 8922</strain>
    </source>
</reference>